<evidence type="ECO:0000313" key="2">
    <source>
        <dbReference type="Proteomes" id="UP000037122"/>
    </source>
</evidence>
<dbReference type="Proteomes" id="UP000037122">
    <property type="component" value="Unassembled WGS sequence"/>
</dbReference>
<comment type="caution">
    <text evidence="1">The sequence shown here is derived from an EMBL/GenBank/DDBJ whole genome shotgun (WGS) entry which is preliminary data.</text>
</comment>
<name>A0A0L0P4P5_CANAR</name>
<organism evidence="1 2">
    <name type="scientific">Candidozyma auris</name>
    <name type="common">Yeast</name>
    <name type="synonym">Candida auris</name>
    <dbReference type="NCBI Taxonomy" id="498019"/>
    <lineage>
        <taxon>Eukaryota</taxon>
        <taxon>Fungi</taxon>
        <taxon>Dikarya</taxon>
        <taxon>Ascomycota</taxon>
        <taxon>Saccharomycotina</taxon>
        <taxon>Pichiomycetes</taxon>
        <taxon>Metschnikowiaceae</taxon>
        <taxon>Candidozyma</taxon>
    </lineage>
</organism>
<dbReference type="AlphaFoldDB" id="A0A0L0P4P5"/>
<dbReference type="EMBL" id="LGST01000016">
    <property type="protein sequence ID" value="KNE01205.1"/>
    <property type="molecule type" value="Genomic_DNA"/>
</dbReference>
<sequence>MSGSTCSWSRIEDAEGDTVGLALEDQIVSEDMIVWAMYNCLRV</sequence>
<reference evidence="2" key="1">
    <citation type="journal article" date="2015" name="BMC Genomics">
        <title>Draft genome of a commonly misdiagnosed multidrug resistant pathogen Candida auris.</title>
        <authorList>
            <person name="Chatterjee S."/>
            <person name="Alampalli S.V."/>
            <person name="Nageshan R.K."/>
            <person name="Chettiar S.T."/>
            <person name="Joshi S."/>
            <person name="Tatu U.S."/>
        </authorList>
    </citation>
    <scope>NUCLEOTIDE SEQUENCE [LARGE SCALE GENOMIC DNA]</scope>
    <source>
        <strain evidence="2">6684</strain>
    </source>
</reference>
<proteinExistence type="predicted"/>
<accession>A0A0L0P4P5</accession>
<evidence type="ECO:0000313" key="1">
    <source>
        <dbReference type="EMBL" id="KNE01205.1"/>
    </source>
</evidence>
<gene>
    <name evidence="1" type="ORF">QG37_02096</name>
</gene>
<protein>
    <submittedName>
        <fullName evidence="1">Uncharacterized protein</fullName>
    </submittedName>
</protein>
<dbReference type="VEuPathDB" id="FungiDB:QG37_02096"/>